<dbReference type="EMBL" id="SRLA01000002">
    <property type="protein sequence ID" value="TGE08255.1"/>
    <property type="molecule type" value="Genomic_DNA"/>
</dbReference>
<dbReference type="AlphaFoldDB" id="A0A4Z0P8G4"/>
<evidence type="ECO:0000313" key="1">
    <source>
        <dbReference type="EMBL" id="TGE08255.1"/>
    </source>
</evidence>
<gene>
    <name evidence="1" type="ORF">EU556_11065</name>
</gene>
<keyword evidence="2" id="KW-1185">Reference proteome</keyword>
<evidence type="ECO:0000313" key="2">
    <source>
        <dbReference type="Proteomes" id="UP000298337"/>
    </source>
</evidence>
<protein>
    <submittedName>
        <fullName evidence="1">Uncharacterized protein</fullName>
    </submittedName>
</protein>
<dbReference type="OrthoDB" id="893299at2"/>
<sequence>MQYNPKVFAGKHAQDIIALVILANRTIGKGIVRFLPEIKNEETITTISGDIEWVDYKEDIKETDLAGYEANNSLKFSDRTVNPKKIMALDGFSMEDLRNSRFSEDMLKGAANITSNKFEQTVIAYVEPRLGKNFEKLIWGGVSATDKAKIAASANVTDAQKAWAAGQKTTKTTGLLAAALVAATEDADGKVIAVSPTGTIDASNIAANYKRIHSALPVEVSGKATLFVPEGDFALILQANDNETYRDKFTVSGDDIETAVVKYLGMKIEFVPINYRIAGLQTDFVVATDLLSDASSFEIGKVNNLGDKKFGKAVAVVDTTLLLPQQKVVMV</sequence>
<dbReference type="Proteomes" id="UP000298337">
    <property type="component" value="Unassembled WGS sequence"/>
</dbReference>
<dbReference type="RefSeq" id="WP_135434108.1">
    <property type="nucleotide sequence ID" value="NZ_SRLA01000002.1"/>
</dbReference>
<accession>A0A4Z0P8G4</accession>
<proteinExistence type="predicted"/>
<comment type="caution">
    <text evidence="1">The sequence shown here is derived from an EMBL/GenBank/DDBJ whole genome shotgun (WGS) entry which is preliminary data.</text>
</comment>
<name>A0A4Z0P8G4_9BACT</name>
<reference evidence="1 2" key="1">
    <citation type="submission" date="2019-04" db="EMBL/GenBank/DDBJ databases">
        <authorList>
            <person name="Feng G."/>
            <person name="Zhang J."/>
            <person name="Zhu H."/>
        </authorList>
    </citation>
    <scope>NUCLEOTIDE SEQUENCE [LARGE SCALE GENOMIC DNA]</scope>
    <source>
        <strain evidence="1 2">92R-1</strain>
    </source>
</reference>
<organism evidence="1 2">
    <name type="scientific">Hymenobacter fodinae</name>
    <dbReference type="NCBI Taxonomy" id="2510796"/>
    <lineage>
        <taxon>Bacteria</taxon>
        <taxon>Pseudomonadati</taxon>
        <taxon>Bacteroidota</taxon>
        <taxon>Cytophagia</taxon>
        <taxon>Cytophagales</taxon>
        <taxon>Hymenobacteraceae</taxon>
        <taxon>Hymenobacter</taxon>
    </lineage>
</organism>